<evidence type="ECO:0000256" key="2">
    <source>
        <dbReference type="ARBA" id="ARBA00001968"/>
    </source>
</evidence>
<dbReference type="PROSITE" id="PS50109">
    <property type="entry name" value="HIS_KIN"/>
    <property type="match status" value="1"/>
</dbReference>
<dbReference type="SUPFAM" id="SSF47384">
    <property type="entry name" value="Homodimeric domain of signal transducing histidine kinase"/>
    <property type="match status" value="1"/>
</dbReference>
<evidence type="ECO:0000256" key="3">
    <source>
        <dbReference type="ARBA" id="ARBA00004236"/>
    </source>
</evidence>
<evidence type="ECO:0000256" key="4">
    <source>
        <dbReference type="ARBA" id="ARBA00012438"/>
    </source>
</evidence>
<dbReference type="RefSeq" id="WP_138174984.1">
    <property type="nucleotide sequence ID" value="NZ_CP034412.1"/>
</dbReference>
<dbReference type="SMART" id="SM00387">
    <property type="entry name" value="HATPase_c"/>
    <property type="match status" value="1"/>
</dbReference>
<dbReference type="KEGG" id="gcr:GcLGCM259_0376"/>
<dbReference type="Proteomes" id="UP000307000">
    <property type="component" value="Chromosome"/>
</dbReference>
<dbReference type="InterPro" id="IPR050428">
    <property type="entry name" value="TCS_sensor_his_kinase"/>
</dbReference>
<feature type="transmembrane region" description="Helical" evidence="12">
    <location>
        <begin position="20"/>
        <end position="40"/>
    </location>
</feature>
<evidence type="ECO:0000256" key="6">
    <source>
        <dbReference type="ARBA" id="ARBA00022679"/>
    </source>
</evidence>
<evidence type="ECO:0000256" key="11">
    <source>
        <dbReference type="ARBA" id="ARBA00023136"/>
    </source>
</evidence>
<evidence type="ECO:0000256" key="1">
    <source>
        <dbReference type="ARBA" id="ARBA00000085"/>
    </source>
</evidence>
<keyword evidence="6" id="KW-0808">Transferase</keyword>
<dbReference type="PROSITE" id="PS50885">
    <property type="entry name" value="HAMP"/>
    <property type="match status" value="1"/>
</dbReference>
<dbReference type="Pfam" id="PF00512">
    <property type="entry name" value="HisKA"/>
    <property type="match status" value="1"/>
</dbReference>
<dbReference type="GO" id="GO:0005509">
    <property type="term" value="F:calcium ion binding"/>
    <property type="evidence" value="ECO:0007669"/>
    <property type="project" value="UniProtKB-ARBA"/>
</dbReference>
<dbReference type="GO" id="GO:0005886">
    <property type="term" value="C:plasma membrane"/>
    <property type="evidence" value="ECO:0007669"/>
    <property type="project" value="UniProtKB-SubCell"/>
</dbReference>
<evidence type="ECO:0000256" key="10">
    <source>
        <dbReference type="ARBA" id="ARBA00023012"/>
    </source>
</evidence>
<evidence type="ECO:0000256" key="5">
    <source>
        <dbReference type="ARBA" id="ARBA00022553"/>
    </source>
</evidence>
<evidence type="ECO:0000313" key="15">
    <source>
        <dbReference type="EMBL" id="QCY46157.1"/>
    </source>
</evidence>
<dbReference type="AlphaFoldDB" id="A0A5B7WQI9"/>
<dbReference type="EMBL" id="CP034412">
    <property type="protein sequence ID" value="QCY46157.1"/>
    <property type="molecule type" value="Genomic_DNA"/>
</dbReference>
<evidence type="ECO:0000313" key="16">
    <source>
        <dbReference type="Proteomes" id="UP000307000"/>
    </source>
</evidence>
<dbReference type="SMART" id="SM00388">
    <property type="entry name" value="HisKA"/>
    <property type="match status" value="1"/>
</dbReference>
<keyword evidence="11 12" id="KW-0472">Membrane</keyword>
<dbReference type="Pfam" id="PF02518">
    <property type="entry name" value="HATPase_c"/>
    <property type="match status" value="1"/>
</dbReference>
<evidence type="ECO:0000256" key="9">
    <source>
        <dbReference type="ARBA" id="ARBA00022989"/>
    </source>
</evidence>
<reference evidence="15 16" key="1">
    <citation type="submission" date="2018-12" db="EMBL/GenBank/DDBJ databases">
        <title>Complete Genome Sequence of Glutamicibacter creatinolyticus strain LGCM259,isolated from an abscess of a 12-year-old mare in Italy.</title>
        <authorList>
            <person name="Santos R.G."/>
            <person name="Silva A.L."/>
            <person name="Seyffert N."/>
            <person name="Castro T.L.P."/>
            <person name="Attili A.R."/>
            <person name="Rifici C."/>
            <person name="Mazzullo G."/>
            <person name="Brenig B."/>
            <person name="Venanzi F."/>
            <person name="Azevedo V."/>
        </authorList>
    </citation>
    <scope>NUCLEOTIDE SEQUENCE [LARGE SCALE GENOMIC DNA]</scope>
    <source>
        <strain evidence="15 16">LGCM 259</strain>
    </source>
</reference>
<keyword evidence="10" id="KW-0902">Two-component regulatory system</keyword>
<dbReference type="CDD" id="cd00082">
    <property type="entry name" value="HisKA"/>
    <property type="match status" value="1"/>
</dbReference>
<evidence type="ECO:0000256" key="7">
    <source>
        <dbReference type="ARBA" id="ARBA00022692"/>
    </source>
</evidence>
<dbReference type="PANTHER" id="PTHR45436:SF5">
    <property type="entry name" value="SENSOR HISTIDINE KINASE TRCS"/>
    <property type="match status" value="1"/>
</dbReference>
<dbReference type="InterPro" id="IPR036097">
    <property type="entry name" value="HisK_dim/P_sf"/>
</dbReference>
<dbReference type="InterPro" id="IPR003661">
    <property type="entry name" value="HisK_dim/P_dom"/>
</dbReference>
<dbReference type="InterPro" id="IPR003594">
    <property type="entry name" value="HATPase_dom"/>
</dbReference>
<dbReference type="Gene3D" id="3.30.565.10">
    <property type="entry name" value="Histidine kinase-like ATPase, C-terminal domain"/>
    <property type="match status" value="1"/>
</dbReference>
<evidence type="ECO:0000259" key="14">
    <source>
        <dbReference type="PROSITE" id="PS50885"/>
    </source>
</evidence>
<dbReference type="FunFam" id="3.30.565.10:FF:000006">
    <property type="entry name" value="Sensor histidine kinase WalK"/>
    <property type="match status" value="1"/>
</dbReference>
<keyword evidence="16" id="KW-1185">Reference proteome</keyword>
<dbReference type="GO" id="GO:0000155">
    <property type="term" value="F:phosphorelay sensor kinase activity"/>
    <property type="evidence" value="ECO:0007669"/>
    <property type="project" value="InterPro"/>
</dbReference>
<comment type="catalytic activity">
    <reaction evidence="1">
        <text>ATP + protein L-histidine = ADP + protein N-phospho-L-histidine.</text>
        <dbReference type="EC" id="2.7.13.3"/>
    </reaction>
</comment>
<dbReference type="SUPFAM" id="SSF55874">
    <property type="entry name" value="ATPase domain of HSP90 chaperone/DNA topoisomerase II/histidine kinase"/>
    <property type="match status" value="1"/>
</dbReference>
<evidence type="ECO:0000259" key="13">
    <source>
        <dbReference type="PROSITE" id="PS50109"/>
    </source>
</evidence>
<accession>A0A5B7WQI9</accession>
<keyword evidence="7 12" id="KW-0812">Transmembrane</keyword>
<sequence length="494" mass="53292">MSLFSPATKHTPYNLQRRLLVILLGALTMVCVLIGLLYNAGMRQTLMAQLNEQLSQAANRAATYSTPKNSPDDLFAPGQASGTLNVRFVDGKLTFGAWLDERTGERITITDADIDPLLSLEVNSRPVIRKLSIGDYVLVARPDQGSGGILITGLPTEPTEYALREMAWLTLVISVLTVISTGLAGTWAIGRSFNPLKRVAAVASSVAHTDLESGKVELTQRVSPHDAIPGTEVGNVGQALNALIDNVDSALKVRERSQGQMRQFVADASHELRTPLSAIRGYTELLAATEHFSDDGRRAVDRVLEQSSRMSALVEQLLLLARLEEETSYKLSRANLVDLAREITDDFTVTAPDHRWTFIATQDEVAINCDSSALRRVITNLLGNARKHTSVGNSVTVSVLADADVGQAVLRVQDTGEGIDPEFLPHVFERFTRANAARSGSDGTTGLGLPIAKSIVQAHRGTITVTSQPGDTVFEVRLPLADTQTPPAAKTEAA</sequence>
<gene>
    <name evidence="15" type="ORF">GcLGCM259_0376</name>
</gene>
<evidence type="ECO:0000256" key="12">
    <source>
        <dbReference type="SAM" id="Phobius"/>
    </source>
</evidence>
<name>A0A5B7WQI9_9MICC</name>
<protein>
    <recommendedName>
        <fullName evidence="4">histidine kinase</fullName>
        <ecNumber evidence="4">2.7.13.3</ecNumber>
    </recommendedName>
</protein>
<feature type="domain" description="Histidine kinase" evidence="13">
    <location>
        <begin position="267"/>
        <end position="482"/>
    </location>
</feature>
<dbReference type="PRINTS" id="PR00344">
    <property type="entry name" value="BCTRLSENSOR"/>
</dbReference>
<organism evidence="15 16">
    <name type="scientific">Glutamicibacter creatinolyticus</name>
    <dbReference type="NCBI Taxonomy" id="162496"/>
    <lineage>
        <taxon>Bacteria</taxon>
        <taxon>Bacillati</taxon>
        <taxon>Actinomycetota</taxon>
        <taxon>Actinomycetes</taxon>
        <taxon>Micrococcales</taxon>
        <taxon>Micrococcaceae</taxon>
        <taxon>Glutamicibacter</taxon>
    </lineage>
</organism>
<comment type="subcellular location">
    <subcellularLocation>
        <location evidence="3">Cell membrane</location>
    </subcellularLocation>
</comment>
<comment type="cofactor">
    <cofactor evidence="2">
        <name>a divalent metal cation</name>
        <dbReference type="ChEBI" id="CHEBI:60240"/>
    </cofactor>
</comment>
<dbReference type="InterPro" id="IPR005467">
    <property type="entry name" value="His_kinase_dom"/>
</dbReference>
<keyword evidence="5" id="KW-0597">Phosphoprotein</keyword>
<keyword evidence="8 15" id="KW-0418">Kinase</keyword>
<dbReference type="EC" id="2.7.13.3" evidence="4"/>
<dbReference type="Gene3D" id="1.10.287.130">
    <property type="match status" value="1"/>
</dbReference>
<proteinExistence type="predicted"/>
<dbReference type="Gene3D" id="6.10.340.10">
    <property type="match status" value="1"/>
</dbReference>
<dbReference type="InterPro" id="IPR004358">
    <property type="entry name" value="Sig_transdc_His_kin-like_C"/>
</dbReference>
<dbReference type="InterPro" id="IPR003660">
    <property type="entry name" value="HAMP_dom"/>
</dbReference>
<dbReference type="PANTHER" id="PTHR45436">
    <property type="entry name" value="SENSOR HISTIDINE KINASE YKOH"/>
    <property type="match status" value="1"/>
</dbReference>
<feature type="transmembrane region" description="Helical" evidence="12">
    <location>
        <begin position="167"/>
        <end position="189"/>
    </location>
</feature>
<feature type="domain" description="HAMP" evidence="14">
    <location>
        <begin position="190"/>
        <end position="252"/>
    </location>
</feature>
<evidence type="ECO:0000256" key="8">
    <source>
        <dbReference type="ARBA" id="ARBA00022777"/>
    </source>
</evidence>
<dbReference type="InterPro" id="IPR036890">
    <property type="entry name" value="HATPase_C_sf"/>
</dbReference>
<keyword evidence="9 12" id="KW-1133">Transmembrane helix</keyword>
<dbReference type="FunFam" id="1.10.287.130:FF:000001">
    <property type="entry name" value="Two-component sensor histidine kinase"/>
    <property type="match status" value="1"/>
</dbReference>